<feature type="transmembrane region" description="Helical" evidence="1">
    <location>
        <begin position="64"/>
        <end position="83"/>
    </location>
</feature>
<evidence type="ECO:0000256" key="1">
    <source>
        <dbReference type="SAM" id="Phobius"/>
    </source>
</evidence>
<keyword evidence="4" id="KW-1185">Reference proteome</keyword>
<reference evidence="4" key="2">
    <citation type="journal article" date="2017" name="Nat. Plants">
        <title>The Aegilops tauschii genome reveals multiple impacts of transposons.</title>
        <authorList>
            <person name="Zhao G."/>
            <person name="Zou C."/>
            <person name="Li K."/>
            <person name="Wang K."/>
            <person name="Li T."/>
            <person name="Gao L."/>
            <person name="Zhang X."/>
            <person name="Wang H."/>
            <person name="Yang Z."/>
            <person name="Liu X."/>
            <person name="Jiang W."/>
            <person name="Mao L."/>
            <person name="Kong X."/>
            <person name="Jiao Y."/>
            <person name="Jia J."/>
        </authorList>
    </citation>
    <scope>NUCLEOTIDE SEQUENCE [LARGE SCALE GENOMIC DNA]</scope>
    <source>
        <strain evidence="4">cv. AL8/78</strain>
    </source>
</reference>
<feature type="domain" description="CSC1/OSCA1-like 7TM region" evidence="2">
    <location>
        <begin position="11"/>
        <end position="106"/>
    </location>
</feature>
<dbReference type="InterPro" id="IPR045122">
    <property type="entry name" value="Csc1-like"/>
</dbReference>
<dbReference type="Gramene" id="AET5Gv20203500.10">
    <property type="protein sequence ID" value="AET5Gv20203500.10"/>
    <property type="gene ID" value="AET5Gv20203500"/>
</dbReference>
<sequence>MAKHLTFVFFDLSRAIVSQLVTGYLPSVILHFLSSYVPSIMKLFSTMQGFVSVSGIERSACNKMLRFTIWTVFFANVLTGSALNQLNIFVDPKKIPERLAVVVPAQVGHVFFDCRQHDKFSLVYTTRKLPQVASEIVLS</sequence>
<reference evidence="3" key="3">
    <citation type="journal article" date="2017" name="Nature">
        <title>Genome sequence of the progenitor of the wheat D genome Aegilops tauschii.</title>
        <authorList>
            <person name="Luo M.C."/>
            <person name="Gu Y.Q."/>
            <person name="Puiu D."/>
            <person name="Wang H."/>
            <person name="Twardziok S.O."/>
            <person name="Deal K.R."/>
            <person name="Huo N."/>
            <person name="Zhu T."/>
            <person name="Wang L."/>
            <person name="Wang Y."/>
            <person name="McGuire P.E."/>
            <person name="Liu S."/>
            <person name="Long H."/>
            <person name="Ramasamy R.K."/>
            <person name="Rodriguez J.C."/>
            <person name="Van S.L."/>
            <person name="Yuan L."/>
            <person name="Wang Z."/>
            <person name="Xia Z."/>
            <person name="Xiao L."/>
            <person name="Anderson O.D."/>
            <person name="Ouyang S."/>
            <person name="Liang Y."/>
            <person name="Zimin A.V."/>
            <person name="Pertea G."/>
            <person name="Qi P."/>
            <person name="Bennetzen J.L."/>
            <person name="Dai X."/>
            <person name="Dawson M.W."/>
            <person name="Muller H.G."/>
            <person name="Kugler K."/>
            <person name="Rivarola-Duarte L."/>
            <person name="Spannagl M."/>
            <person name="Mayer K.F.X."/>
            <person name="Lu F.H."/>
            <person name="Bevan M.W."/>
            <person name="Leroy P."/>
            <person name="Li P."/>
            <person name="You F.M."/>
            <person name="Sun Q."/>
            <person name="Liu Z."/>
            <person name="Lyons E."/>
            <person name="Wicker T."/>
            <person name="Salzberg S.L."/>
            <person name="Devos K.M."/>
            <person name="Dvorak J."/>
        </authorList>
    </citation>
    <scope>NUCLEOTIDE SEQUENCE [LARGE SCALE GENOMIC DNA]</scope>
    <source>
        <strain evidence="3">cv. AL8/78</strain>
    </source>
</reference>
<dbReference type="EnsemblPlants" id="AET5Gv20203500.10">
    <property type="protein sequence ID" value="AET5Gv20203500.10"/>
    <property type="gene ID" value="AET5Gv20203500"/>
</dbReference>
<evidence type="ECO:0000313" key="3">
    <source>
        <dbReference type="EnsemblPlants" id="AET5Gv20203500.10"/>
    </source>
</evidence>
<keyword evidence="1" id="KW-1133">Transmembrane helix</keyword>
<accession>A0A453JUZ8</accession>
<protein>
    <recommendedName>
        <fullName evidence="2">CSC1/OSCA1-like 7TM region domain-containing protein</fullName>
    </recommendedName>
</protein>
<feature type="transmembrane region" description="Helical" evidence="1">
    <location>
        <begin position="25"/>
        <end position="44"/>
    </location>
</feature>
<reference evidence="4" key="1">
    <citation type="journal article" date="2014" name="Science">
        <title>Ancient hybridizations among the ancestral genomes of bread wheat.</title>
        <authorList>
            <consortium name="International Wheat Genome Sequencing Consortium,"/>
            <person name="Marcussen T."/>
            <person name="Sandve S.R."/>
            <person name="Heier L."/>
            <person name="Spannagl M."/>
            <person name="Pfeifer M."/>
            <person name="Jakobsen K.S."/>
            <person name="Wulff B.B."/>
            <person name="Steuernagel B."/>
            <person name="Mayer K.F."/>
            <person name="Olsen O.A."/>
        </authorList>
    </citation>
    <scope>NUCLEOTIDE SEQUENCE [LARGE SCALE GENOMIC DNA]</scope>
    <source>
        <strain evidence="4">cv. AL8/78</strain>
    </source>
</reference>
<dbReference type="InterPro" id="IPR003864">
    <property type="entry name" value="CSC1/OSCA1-like_7TM"/>
</dbReference>
<evidence type="ECO:0000313" key="4">
    <source>
        <dbReference type="Proteomes" id="UP000015105"/>
    </source>
</evidence>
<dbReference type="GO" id="GO:0005227">
    <property type="term" value="F:calcium-activated cation channel activity"/>
    <property type="evidence" value="ECO:0007669"/>
    <property type="project" value="InterPro"/>
</dbReference>
<dbReference type="PANTHER" id="PTHR13018:SF109">
    <property type="entry name" value="CSC1-LIKE PROTEIN HYP1"/>
    <property type="match status" value="1"/>
</dbReference>
<keyword evidence="1" id="KW-0472">Membrane</keyword>
<keyword evidence="1" id="KW-0812">Transmembrane</keyword>
<organism evidence="3 4">
    <name type="scientific">Aegilops tauschii subsp. strangulata</name>
    <name type="common">Goatgrass</name>
    <dbReference type="NCBI Taxonomy" id="200361"/>
    <lineage>
        <taxon>Eukaryota</taxon>
        <taxon>Viridiplantae</taxon>
        <taxon>Streptophyta</taxon>
        <taxon>Embryophyta</taxon>
        <taxon>Tracheophyta</taxon>
        <taxon>Spermatophyta</taxon>
        <taxon>Magnoliopsida</taxon>
        <taxon>Liliopsida</taxon>
        <taxon>Poales</taxon>
        <taxon>Poaceae</taxon>
        <taxon>BOP clade</taxon>
        <taxon>Pooideae</taxon>
        <taxon>Triticodae</taxon>
        <taxon>Triticeae</taxon>
        <taxon>Triticinae</taxon>
        <taxon>Aegilops</taxon>
    </lineage>
</organism>
<dbReference type="GO" id="GO:0005886">
    <property type="term" value="C:plasma membrane"/>
    <property type="evidence" value="ECO:0007669"/>
    <property type="project" value="TreeGrafter"/>
</dbReference>
<reference evidence="3" key="4">
    <citation type="submission" date="2019-03" db="UniProtKB">
        <authorList>
            <consortium name="EnsemblPlants"/>
        </authorList>
    </citation>
    <scope>IDENTIFICATION</scope>
</reference>
<proteinExistence type="predicted"/>
<dbReference type="Proteomes" id="UP000015105">
    <property type="component" value="Chromosome 5D"/>
</dbReference>
<evidence type="ECO:0000259" key="2">
    <source>
        <dbReference type="Pfam" id="PF02714"/>
    </source>
</evidence>
<dbReference type="AlphaFoldDB" id="A0A453JUZ8"/>
<reference evidence="3" key="5">
    <citation type="journal article" date="2021" name="G3 (Bethesda)">
        <title>Aegilops tauschii genome assembly Aet v5.0 features greater sequence contiguity and improved annotation.</title>
        <authorList>
            <person name="Wang L."/>
            <person name="Zhu T."/>
            <person name="Rodriguez J.C."/>
            <person name="Deal K.R."/>
            <person name="Dubcovsky J."/>
            <person name="McGuire P.E."/>
            <person name="Lux T."/>
            <person name="Spannagl M."/>
            <person name="Mayer K.F.X."/>
            <person name="Baldrich P."/>
            <person name="Meyers B.C."/>
            <person name="Huo N."/>
            <person name="Gu Y.Q."/>
            <person name="Zhou H."/>
            <person name="Devos K.M."/>
            <person name="Bennetzen J.L."/>
            <person name="Unver T."/>
            <person name="Budak H."/>
            <person name="Gulick P.J."/>
            <person name="Galiba G."/>
            <person name="Kalapos B."/>
            <person name="Nelson D.R."/>
            <person name="Li P."/>
            <person name="You F.M."/>
            <person name="Luo M.C."/>
            <person name="Dvorak J."/>
        </authorList>
    </citation>
    <scope>NUCLEOTIDE SEQUENCE [LARGE SCALE GENOMIC DNA]</scope>
    <source>
        <strain evidence="3">cv. AL8/78</strain>
    </source>
</reference>
<name>A0A453JUZ8_AEGTS</name>
<dbReference type="Pfam" id="PF02714">
    <property type="entry name" value="RSN1_7TM"/>
    <property type="match status" value="1"/>
</dbReference>
<dbReference type="PANTHER" id="PTHR13018">
    <property type="entry name" value="PROBABLE MEMBRANE PROTEIN DUF221-RELATED"/>
    <property type="match status" value="1"/>
</dbReference>